<dbReference type="Pfam" id="PF00089">
    <property type="entry name" value="Trypsin"/>
    <property type="match status" value="1"/>
</dbReference>
<dbReference type="AlphaFoldDB" id="A0A7R8CYL7"/>
<dbReference type="EMBL" id="HG994584">
    <property type="protein sequence ID" value="CAF2942628.1"/>
    <property type="molecule type" value="Genomic_DNA"/>
</dbReference>
<protein>
    <submittedName>
        <fullName evidence="1">(salmon louse) hypothetical protein</fullName>
    </submittedName>
</protein>
<dbReference type="InterPro" id="IPR001254">
    <property type="entry name" value="Trypsin_dom"/>
</dbReference>
<evidence type="ECO:0000313" key="1">
    <source>
        <dbReference type="EMBL" id="CAF2942628.1"/>
    </source>
</evidence>
<dbReference type="InterPro" id="IPR043504">
    <property type="entry name" value="Peptidase_S1_PA_chymotrypsin"/>
</dbReference>
<keyword evidence="2" id="KW-1185">Reference proteome</keyword>
<accession>A0A7R8CYL7</accession>
<sequence>MNNPWLHFIWIALFYVRNGETCHWTTLIVQNGSIFDITGMDQFQGDNSNGQRCPCVYSDLTGKNRAWIGLVQNEDTATAGDTKSCSASIISPTFLITSASCMCNLMKGFCPLKSTDGPMGNFYSKDPTKLSVIIPTYSEDKKLTIEKLYIHKNFKTSNFQDDVGLLKLKKDDDFSKDSNHKSICFPTPDMFKAKKVVSANCKIKTGKLDCERDDLNYHYTGIQRVPLEKTCATNGLGMKPFAACLFDKGSEKCQDGDPMKKIKKVNSTCDINKNSVKDANTIKDKFIVNYDDGAVCPDPKFDIKKKYEKYPDVQSLDKWCYTCSSGLPNNCEDWGYCSRNCEFLSELNTPKYPIVEGIANTVQNKDNCGDEKKNICVMDILFEGNSITMKEDDNHKYVEDSSTSFGQMKIFEDIKKNMKSYSNHNCKDLSGGAVWTILSVGRGKKYKAPFLTGLLGNITSECNGKDGSLQDIKNVDIESYAKDVIDVVKDLCTLSLKKKKKKKL</sequence>
<gene>
    <name evidence="1" type="ORF">LSAA_9535</name>
</gene>
<dbReference type="Gene3D" id="2.40.10.10">
    <property type="entry name" value="Trypsin-like serine proteases"/>
    <property type="match status" value="1"/>
</dbReference>
<dbReference type="InterPro" id="IPR009003">
    <property type="entry name" value="Peptidase_S1_PA"/>
</dbReference>
<organism evidence="1 2">
    <name type="scientific">Lepeophtheirus salmonis</name>
    <name type="common">Salmon louse</name>
    <name type="synonym">Caligus salmonis</name>
    <dbReference type="NCBI Taxonomy" id="72036"/>
    <lineage>
        <taxon>Eukaryota</taxon>
        <taxon>Metazoa</taxon>
        <taxon>Ecdysozoa</taxon>
        <taxon>Arthropoda</taxon>
        <taxon>Crustacea</taxon>
        <taxon>Multicrustacea</taxon>
        <taxon>Hexanauplia</taxon>
        <taxon>Copepoda</taxon>
        <taxon>Siphonostomatoida</taxon>
        <taxon>Caligidae</taxon>
        <taxon>Lepeophtheirus</taxon>
    </lineage>
</organism>
<name>A0A7R8CYL7_LEPSM</name>
<evidence type="ECO:0000313" key="2">
    <source>
        <dbReference type="Proteomes" id="UP000675881"/>
    </source>
</evidence>
<dbReference type="SUPFAM" id="SSF50494">
    <property type="entry name" value="Trypsin-like serine proteases"/>
    <property type="match status" value="1"/>
</dbReference>
<dbReference type="Proteomes" id="UP000675881">
    <property type="component" value="Chromosome 5"/>
</dbReference>
<dbReference type="GO" id="GO:0006508">
    <property type="term" value="P:proteolysis"/>
    <property type="evidence" value="ECO:0007669"/>
    <property type="project" value="InterPro"/>
</dbReference>
<proteinExistence type="predicted"/>
<dbReference type="GO" id="GO:0004252">
    <property type="term" value="F:serine-type endopeptidase activity"/>
    <property type="evidence" value="ECO:0007669"/>
    <property type="project" value="InterPro"/>
</dbReference>
<reference evidence="1" key="1">
    <citation type="submission" date="2021-02" db="EMBL/GenBank/DDBJ databases">
        <authorList>
            <person name="Bekaert M."/>
        </authorList>
    </citation>
    <scope>NUCLEOTIDE SEQUENCE</scope>
    <source>
        <strain evidence="1">IoA-00</strain>
    </source>
</reference>
<dbReference type="PROSITE" id="PS50240">
    <property type="entry name" value="TRYPSIN_DOM"/>
    <property type="match status" value="1"/>
</dbReference>